<keyword evidence="5" id="KW-0966">Cell projection</keyword>
<keyword evidence="8" id="KW-1185">Reference proteome</keyword>
<evidence type="ECO:0000313" key="8">
    <source>
        <dbReference type="Proteomes" id="UP000009168"/>
    </source>
</evidence>
<protein>
    <submittedName>
        <fullName evidence="7">Ciliary basal body-associated B9 protein</fullName>
    </submittedName>
</protein>
<keyword evidence="3" id="KW-0970">Cilium biogenesis/degradation</keyword>
<accession>Q241P2</accession>
<dbReference type="HOGENOM" id="CLU_444486_0_0_1"/>
<keyword evidence="2" id="KW-0963">Cytoplasm</keyword>
<dbReference type="RefSeq" id="XP_001022773.2">
    <property type="nucleotide sequence ID" value="XM_001022773.2"/>
</dbReference>
<dbReference type="GeneID" id="7830894"/>
<reference evidence="8" key="1">
    <citation type="journal article" date="2006" name="PLoS Biol.">
        <title>Macronuclear genome sequence of the ciliate Tetrahymena thermophila, a model eukaryote.</title>
        <authorList>
            <person name="Eisen J.A."/>
            <person name="Coyne R.S."/>
            <person name="Wu M."/>
            <person name="Wu D."/>
            <person name="Thiagarajan M."/>
            <person name="Wortman J.R."/>
            <person name="Badger J.H."/>
            <person name="Ren Q."/>
            <person name="Amedeo P."/>
            <person name="Jones K.M."/>
            <person name="Tallon L.J."/>
            <person name="Delcher A.L."/>
            <person name="Salzberg S.L."/>
            <person name="Silva J.C."/>
            <person name="Haas B.J."/>
            <person name="Majoros W.H."/>
            <person name="Farzad M."/>
            <person name="Carlton J.M."/>
            <person name="Smith R.K. Jr."/>
            <person name="Garg J."/>
            <person name="Pearlman R.E."/>
            <person name="Karrer K.M."/>
            <person name="Sun L."/>
            <person name="Manning G."/>
            <person name="Elde N.C."/>
            <person name="Turkewitz A.P."/>
            <person name="Asai D.J."/>
            <person name="Wilkes D.E."/>
            <person name="Wang Y."/>
            <person name="Cai H."/>
            <person name="Collins K."/>
            <person name="Stewart B.A."/>
            <person name="Lee S.R."/>
            <person name="Wilamowska K."/>
            <person name="Weinberg Z."/>
            <person name="Ruzzo W.L."/>
            <person name="Wloga D."/>
            <person name="Gaertig J."/>
            <person name="Frankel J."/>
            <person name="Tsao C.-C."/>
            <person name="Gorovsky M.A."/>
            <person name="Keeling P.J."/>
            <person name="Waller R.F."/>
            <person name="Patron N.J."/>
            <person name="Cherry J.M."/>
            <person name="Stover N.A."/>
            <person name="Krieger C.J."/>
            <person name="del Toro C."/>
            <person name="Ryder H.F."/>
            <person name="Williamson S.C."/>
            <person name="Barbeau R.A."/>
            <person name="Hamilton E.P."/>
            <person name="Orias E."/>
        </authorList>
    </citation>
    <scope>NUCLEOTIDE SEQUENCE [LARGE SCALE GENOMIC DNA]</scope>
    <source>
        <strain evidence="8">SB210</strain>
    </source>
</reference>
<dbReference type="InParanoid" id="Q241P2"/>
<gene>
    <name evidence="7" type="ORF">TTHERM_00630490</name>
</gene>
<dbReference type="PANTHER" id="PTHR12968:SF4">
    <property type="entry name" value="TECTONIC-LIKE COMPLEX MEMBER MKS1"/>
    <property type="match status" value="1"/>
</dbReference>
<dbReference type="AlphaFoldDB" id="Q241P2"/>
<evidence type="ECO:0000256" key="6">
    <source>
        <dbReference type="SAM" id="Phobius"/>
    </source>
</evidence>
<organism evidence="7 8">
    <name type="scientific">Tetrahymena thermophila (strain SB210)</name>
    <dbReference type="NCBI Taxonomy" id="312017"/>
    <lineage>
        <taxon>Eukaryota</taxon>
        <taxon>Sar</taxon>
        <taxon>Alveolata</taxon>
        <taxon>Ciliophora</taxon>
        <taxon>Intramacronucleata</taxon>
        <taxon>Oligohymenophorea</taxon>
        <taxon>Hymenostomatida</taxon>
        <taxon>Tetrahymenina</taxon>
        <taxon>Tetrahymenidae</taxon>
        <taxon>Tetrahymena</taxon>
    </lineage>
</organism>
<dbReference type="Proteomes" id="UP000009168">
    <property type="component" value="Unassembled WGS sequence"/>
</dbReference>
<dbReference type="InterPro" id="IPR010796">
    <property type="entry name" value="C2_B9-type_dom"/>
</dbReference>
<sequence length="492" mass="59046">MIGNNEVRANLIGDGFQKTPKRNGYVRMNVIGEISQAINFDNDNLYIEWEFFLPPHWQPDYEDLQENMPILSGHISEDMKRDWNFFSSITQIASPIQLKNKDGQNELITNFCFPFDIQVQTKQQTFEELSKFPILFLTLSSIDSWGRKTLQGYTYCEVPRKPGYHEITVKAWAPAQSIYQKVHEFFLGGQTKLYDIKKIAQNSILNDEVNKYLLDNQKALNKYQILTINRIHKALLIDLIQLLRVKELLNQYLMLHFSQKNVKKNKLPFTMQKDQISKSNNKSQQIHLKSISKDNKITLMHLLQKTSIQLHQDILRRNQIDIYDYAQTIKLFYQLINQLTNLFYQNSLKLLYIIVKFIYLSKQIFILLVFCLSLTNFSFKKQNNSKKQQIKLIYVIQNLIKQYKKKKFIFYFINFSIQIRYLRRFVEILKLIIIDIIQQFVENQLFYIIKKTKEQNDIQIIWCILKQNLILLFFKLSWFFEKRYRLQYRQYS</sequence>
<feature type="transmembrane region" description="Helical" evidence="6">
    <location>
        <begin position="459"/>
        <end position="480"/>
    </location>
</feature>
<evidence type="ECO:0000256" key="4">
    <source>
        <dbReference type="ARBA" id="ARBA00023212"/>
    </source>
</evidence>
<proteinExistence type="predicted"/>
<comment type="subcellular location">
    <subcellularLocation>
        <location evidence="1">Cytoplasm</location>
        <location evidence="1">Cytoskeleton</location>
        <location evidence="1">Cilium basal body</location>
    </subcellularLocation>
</comment>
<evidence type="ECO:0000256" key="5">
    <source>
        <dbReference type="ARBA" id="ARBA00023273"/>
    </source>
</evidence>
<keyword evidence="6" id="KW-0812">Transmembrane</keyword>
<keyword evidence="4" id="KW-0206">Cytoskeleton</keyword>
<dbReference type="Pfam" id="PF07162">
    <property type="entry name" value="B9-C2"/>
    <property type="match status" value="1"/>
</dbReference>
<dbReference type="PANTHER" id="PTHR12968">
    <property type="entry name" value="B9 DOMAIN-CONTAINING"/>
    <property type="match status" value="1"/>
</dbReference>
<keyword evidence="6" id="KW-1133">Transmembrane helix</keyword>
<evidence type="ECO:0000313" key="7">
    <source>
        <dbReference type="EMBL" id="EAS02528.2"/>
    </source>
</evidence>
<dbReference type="OrthoDB" id="10263520at2759"/>
<evidence type="ECO:0000256" key="3">
    <source>
        <dbReference type="ARBA" id="ARBA00022794"/>
    </source>
</evidence>
<name>Q241P2_TETTS</name>
<dbReference type="GO" id="GO:0036038">
    <property type="term" value="C:MKS complex"/>
    <property type="evidence" value="ECO:0007669"/>
    <property type="project" value="TreeGrafter"/>
</dbReference>
<feature type="transmembrane region" description="Helical" evidence="6">
    <location>
        <begin position="350"/>
        <end position="377"/>
    </location>
</feature>
<keyword evidence="6" id="KW-0472">Membrane</keyword>
<dbReference type="EMBL" id="GG662532">
    <property type="protein sequence ID" value="EAS02528.2"/>
    <property type="molecule type" value="Genomic_DNA"/>
</dbReference>
<dbReference type="GO" id="GO:0060271">
    <property type="term" value="P:cilium assembly"/>
    <property type="evidence" value="ECO:0007669"/>
    <property type="project" value="TreeGrafter"/>
</dbReference>
<dbReference type="KEGG" id="tet:TTHERM_00630490"/>
<dbReference type="STRING" id="312017.Q241P2"/>
<evidence type="ECO:0000256" key="1">
    <source>
        <dbReference type="ARBA" id="ARBA00004120"/>
    </source>
</evidence>
<dbReference type="PROSITE" id="PS51381">
    <property type="entry name" value="C2_B9"/>
    <property type="match status" value="1"/>
</dbReference>
<evidence type="ECO:0000256" key="2">
    <source>
        <dbReference type="ARBA" id="ARBA00022490"/>
    </source>
</evidence>